<reference evidence="1 2" key="1">
    <citation type="submission" date="2018-08" db="EMBL/GenBank/DDBJ databases">
        <title>Genome sequence of Methylocystis hirsuta CSC1, a methanotroph able to accumulate PHAs.</title>
        <authorList>
            <person name="Bordel S."/>
            <person name="Rodriguez E."/>
            <person name="Gancedo J."/>
            <person name="Munoz R."/>
        </authorList>
    </citation>
    <scope>NUCLEOTIDE SEQUENCE [LARGE SCALE GENOMIC DNA]</scope>
    <source>
        <strain evidence="1 2">CSC1</strain>
    </source>
</reference>
<evidence type="ECO:0000313" key="1">
    <source>
        <dbReference type="EMBL" id="RNJ50405.1"/>
    </source>
</evidence>
<comment type="caution">
    <text evidence="1">The sequence shown here is derived from an EMBL/GenBank/DDBJ whole genome shotgun (WGS) entry which is preliminary data.</text>
</comment>
<protein>
    <submittedName>
        <fullName evidence="1">Uncharacterized protein</fullName>
    </submittedName>
</protein>
<dbReference type="EMBL" id="QWDD01000001">
    <property type="protein sequence ID" value="RNJ50405.1"/>
    <property type="molecule type" value="Genomic_DNA"/>
</dbReference>
<proteinExistence type="predicted"/>
<gene>
    <name evidence="1" type="ORF">D1O30_13255</name>
</gene>
<dbReference type="AlphaFoldDB" id="A0A3M9XRE4"/>
<keyword evidence="2" id="KW-1185">Reference proteome</keyword>
<accession>A0A3M9XRE4</accession>
<dbReference type="Proteomes" id="UP000268623">
    <property type="component" value="Unassembled WGS sequence"/>
</dbReference>
<organism evidence="1 2">
    <name type="scientific">Methylocystis hirsuta</name>
    <dbReference type="NCBI Taxonomy" id="369798"/>
    <lineage>
        <taxon>Bacteria</taxon>
        <taxon>Pseudomonadati</taxon>
        <taxon>Pseudomonadota</taxon>
        <taxon>Alphaproteobacteria</taxon>
        <taxon>Hyphomicrobiales</taxon>
        <taxon>Methylocystaceae</taxon>
        <taxon>Methylocystis</taxon>
    </lineage>
</organism>
<evidence type="ECO:0000313" key="2">
    <source>
        <dbReference type="Proteomes" id="UP000268623"/>
    </source>
</evidence>
<sequence length="70" mass="6624">MAVGGCGGVGDVGAEGAVGWAGGLAGVSAAGGDGVWAWAKASGISFIAKISLKGSEPDADYFQAPNGRGL</sequence>
<name>A0A3M9XRE4_9HYPH</name>